<dbReference type="EMBL" id="AM494475">
    <property type="protein sequence ID" value="CAM80815.1"/>
    <property type="molecule type" value="Genomic_DNA"/>
</dbReference>
<reference evidence="1 2" key="1">
    <citation type="journal article" date="2007" name="Proc. Natl. Acad. Sci. U.S.A.">
        <title>The Orientia tsutsugamushi genome reveals massive proliferation of conjugative type IV secretion system and host-cell interaction genes.</title>
        <authorList>
            <person name="Cho N.-H."/>
            <person name="Kim H.-R."/>
            <person name="Lee J.-H."/>
            <person name="Kim S.-Y."/>
            <person name="Kim J."/>
            <person name="Cha S."/>
            <person name="Kim S.-Y."/>
            <person name="Darby A.C."/>
            <person name="Fuxelius H.-H."/>
            <person name="Yin J."/>
            <person name="Kim J.H."/>
            <person name="Kim J."/>
            <person name="Lee S.J."/>
            <person name="Koh Y.-S."/>
            <person name="Jang W.-J."/>
            <person name="Park K.-H."/>
            <person name="Andersson S.G.E."/>
            <person name="Choi M.-S."/>
            <person name="Kim I.-S."/>
        </authorList>
    </citation>
    <scope>NUCLEOTIDE SEQUENCE [LARGE SCALE GENOMIC DNA]</scope>
    <source>
        <strain evidence="1 2">Boryong</strain>
    </source>
</reference>
<gene>
    <name evidence="1" type="ordered locus">OTBS_1720</name>
</gene>
<evidence type="ECO:0000313" key="1">
    <source>
        <dbReference type="EMBL" id="CAM80815.1"/>
    </source>
</evidence>
<dbReference type="HOGENOM" id="CLU_3082531_0_0_5"/>
<evidence type="ECO:0000313" key="2">
    <source>
        <dbReference type="Proteomes" id="UP000001565"/>
    </source>
</evidence>
<sequence>MLHSMSNYVSLDKFIVIPTPKSIPVSLSPLKTDTRPPVTKIDALLPSIIKAK</sequence>
<dbReference type="AlphaFoldDB" id="A5CEY3"/>
<dbReference type="Proteomes" id="UP000001565">
    <property type="component" value="Chromosome"/>
</dbReference>
<accession>A5CEY3</accession>
<proteinExistence type="predicted"/>
<organism evidence="1 2">
    <name type="scientific">Orientia tsutsugamushi (strain Boryong)</name>
    <name type="common">Rickettsia tsutsugamushi</name>
    <dbReference type="NCBI Taxonomy" id="357244"/>
    <lineage>
        <taxon>Bacteria</taxon>
        <taxon>Pseudomonadati</taxon>
        <taxon>Pseudomonadota</taxon>
        <taxon>Alphaproteobacteria</taxon>
        <taxon>Rickettsiales</taxon>
        <taxon>Rickettsiaceae</taxon>
        <taxon>Rickettsieae</taxon>
        <taxon>Orientia</taxon>
    </lineage>
</organism>
<dbReference type="KEGG" id="ots:OTBS_1720"/>
<name>A5CEY3_ORITB</name>
<protein>
    <submittedName>
        <fullName evidence="1">Uncharacterized protein</fullName>
    </submittedName>
</protein>